<evidence type="ECO:0000313" key="2">
    <source>
        <dbReference type="EMBL" id="KIY98131.1"/>
    </source>
</evidence>
<dbReference type="Proteomes" id="UP000054498">
    <property type="component" value="Unassembled WGS sequence"/>
</dbReference>
<dbReference type="NCBIfam" id="TIGR01444">
    <property type="entry name" value="fkbM_fam"/>
    <property type="match status" value="1"/>
</dbReference>
<dbReference type="GeneID" id="25742707"/>
<dbReference type="PANTHER" id="PTHR34203:SF13">
    <property type="entry name" value="EXPRESSED PROTEIN"/>
    <property type="match status" value="1"/>
</dbReference>
<dbReference type="SUPFAM" id="SSF53335">
    <property type="entry name" value="S-adenosyl-L-methionine-dependent methyltransferases"/>
    <property type="match status" value="1"/>
</dbReference>
<dbReference type="RefSeq" id="XP_013897151.1">
    <property type="nucleotide sequence ID" value="XM_014041697.1"/>
</dbReference>
<dbReference type="OrthoDB" id="5835829at2759"/>
<keyword evidence="3" id="KW-1185">Reference proteome</keyword>
<sequence length="361" mass="37761">MADLSPPERLSTTLGDGRHVDIWMVPSTGWETNFVVQVAMRVRRALAPLLVPKSAPTVTGTFGIRALSKAQGVRYVAAEPAPPTFEVLKANLLGSDGQGAGSFFDLNRKDYGHALAPPYPGNVTLVNAAVTSAPGTLPFTWYPSAPGNSTLVPDEKVAMQARSGWFMSETLQGPRSFDVRALTLDGLLAEAGVEGPVALLKVDVEGAELDVLRGASPALLQRVQQVVLEVHDCLPGEFDQGASPFTDAAPGPLADALTEARAAMAAYKAAAAANPESPPPPPLEKMAKIVLPGPRGGGIDGDAVRFEETSAIGLPTQPPRDGGRTMAVVELLRAAGFRVVVACPLGLTLNYSVYARRSAPA</sequence>
<dbReference type="EMBL" id="KK102298">
    <property type="protein sequence ID" value="KIY98131.1"/>
    <property type="molecule type" value="Genomic_DNA"/>
</dbReference>
<proteinExistence type="predicted"/>
<evidence type="ECO:0000259" key="1">
    <source>
        <dbReference type="Pfam" id="PF05050"/>
    </source>
</evidence>
<dbReference type="Pfam" id="PF05050">
    <property type="entry name" value="Methyltransf_21"/>
    <property type="match status" value="1"/>
</dbReference>
<gene>
    <name evidence="2" type="ORF">MNEG_9832</name>
</gene>
<dbReference type="InterPro" id="IPR029063">
    <property type="entry name" value="SAM-dependent_MTases_sf"/>
</dbReference>
<dbReference type="KEGG" id="mng:MNEG_9832"/>
<organism evidence="2 3">
    <name type="scientific">Monoraphidium neglectum</name>
    <dbReference type="NCBI Taxonomy" id="145388"/>
    <lineage>
        <taxon>Eukaryota</taxon>
        <taxon>Viridiplantae</taxon>
        <taxon>Chlorophyta</taxon>
        <taxon>core chlorophytes</taxon>
        <taxon>Chlorophyceae</taxon>
        <taxon>CS clade</taxon>
        <taxon>Sphaeropleales</taxon>
        <taxon>Selenastraceae</taxon>
        <taxon>Monoraphidium</taxon>
    </lineage>
</organism>
<dbReference type="Gene3D" id="3.40.50.150">
    <property type="entry name" value="Vaccinia Virus protein VP39"/>
    <property type="match status" value="1"/>
</dbReference>
<dbReference type="InterPro" id="IPR006342">
    <property type="entry name" value="FkbM_mtfrase"/>
</dbReference>
<feature type="domain" description="Methyltransferase FkbM" evidence="1">
    <location>
        <begin position="171"/>
        <end position="232"/>
    </location>
</feature>
<name>A0A0D2MB81_9CHLO</name>
<dbReference type="InterPro" id="IPR052514">
    <property type="entry name" value="SAM-dependent_MTase"/>
</dbReference>
<protein>
    <recommendedName>
        <fullName evidence="1">Methyltransferase FkbM domain-containing protein</fullName>
    </recommendedName>
</protein>
<dbReference type="AlphaFoldDB" id="A0A0D2MB81"/>
<dbReference type="PANTHER" id="PTHR34203">
    <property type="entry name" value="METHYLTRANSFERASE, FKBM FAMILY PROTEIN"/>
    <property type="match status" value="1"/>
</dbReference>
<evidence type="ECO:0000313" key="3">
    <source>
        <dbReference type="Proteomes" id="UP000054498"/>
    </source>
</evidence>
<reference evidence="2 3" key="1">
    <citation type="journal article" date="2013" name="BMC Genomics">
        <title>Reconstruction of the lipid metabolism for the microalga Monoraphidium neglectum from its genome sequence reveals characteristics suitable for biofuel production.</title>
        <authorList>
            <person name="Bogen C."/>
            <person name="Al-Dilaimi A."/>
            <person name="Albersmeier A."/>
            <person name="Wichmann J."/>
            <person name="Grundmann M."/>
            <person name="Rupp O."/>
            <person name="Lauersen K.J."/>
            <person name="Blifernez-Klassen O."/>
            <person name="Kalinowski J."/>
            <person name="Goesmann A."/>
            <person name="Mussgnug J.H."/>
            <person name="Kruse O."/>
        </authorList>
    </citation>
    <scope>NUCLEOTIDE SEQUENCE [LARGE SCALE GENOMIC DNA]</scope>
    <source>
        <strain evidence="2 3">SAG 48.87</strain>
    </source>
</reference>
<accession>A0A0D2MB81</accession>